<gene>
    <name evidence="6" type="ORF">DSTB1V02_LOCUS4430</name>
</gene>
<dbReference type="InterPro" id="IPR001849">
    <property type="entry name" value="PH_domain"/>
</dbReference>
<protein>
    <submittedName>
        <fullName evidence="6">Uncharacterized protein</fullName>
    </submittedName>
</protein>
<name>A0A7R8XCA4_9CRUS</name>
<feature type="region of interest" description="Disordered" evidence="3">
    <location>
        <begin position="375"/>
        <end position="408"/>
    </location>
</feature>
<evidence type="ECO:0000259" key="4">
    <source>
        <dbReference type="PROSITE" id="PS50002"/>
    </source>
</evidence>
<dbReference type="SMART" id="SM00233">
    <property type="entry name" value="PH"/>
    <property type="match status" value="1"/>
</dbReference>
<dbReference type="InterPro" id="IPR011993">
    <property type="entry name" value="PH-like_dom_sf"/>
</dbReference>
<feature type="compositionally biased region" description="Low complexity" evidence="3">
    <location>
        <begin position="77"/>
        <end position="87"/>
    </location>
</feature>
<dbReference type="InterPro" id="IPR001452">
    <property type="entry name" value="SH3_domain"/>
</dbReference>
<evidence type="ECO:0000256" key="1">
    <source>
        <dbReference type="ARBA" id="ARBA00022443"/>
    </source>
</evidence>
<feature type="domain" description="PH" evidence="5">
    <location>
        <begin position="113"/>
        <end position="225"/>
    </location>
</feature>
<feature type="region of interest" description="Disordered" evidence="3">
    <location>
        <begin position="553"/>
        <end position="589"/>
    </location>
</feature>
<evidence type="ECO:0000256" key="3">
    <source>
        <dbReference type="SAM" id="MobiDB-lite"/>
    </source>
</evidence>
<dbReference type="AlphaFoldDB" id="A0A7R8XCA4"/>
<dbReference type="EMBL" id="LR900172">
    <property type="protein sequence ID" value="CAD7244537.1"/>
    <property type="molecule type" value="Genomic_DNA"/>
</dbReference>
<dbReference type="SUPFAM" id="SSF50729">
    <property type="entry name" value="PH domain-like"/>
    <property type="match status" value="1"/>
</dbReference>
<evidence type="ECO:0000259" key="5">
    <source>
        <dbReference type="PROSITE" id="PS50003"/>
    </source>
</evidence>
<dbReference type="Pfam" id="PF00169">
    <property type="entry name" value="PH"/>
    <property type="match status" value="1"/>
</dbReference>
<proteinExistence type="predicted"/>
<keyword evidence="1 2" id="KW-0728">SH3 domain</keyword>
<dbReference type="InterPro" id="IPR036028">
    <property type="entry name" value="SH3-like_dom_sf"/>
</dbReference>
<feature type="region of interest" description="Disordered" evidence="3">
    <location>
        <begin position="66"/>
        <end position="99"/>
    </location>
</feature>
<feature type="domain" description="SH3" evidence="4">
    <location>
        <begin position="647"/>
        <end position="709"/>
    </location>
</feature>
<dbReference type="PROSITE" id="PS50002">
    <property type="entry name" value="SH3"/>
    <property type="match status" value="1"/>
</dbReference>
<feature type="compositionally biased region" description="Basic and acidic residues" evidence="3">
    <location>
        <begin position="566"/>
        <end position="580"/>
    </location>
</feature>
<dbReference type="Gene3D" id="2.30.30.40">
    <property type="entry name" value="SH3 Domains"/>
    <property type="match status" value="1"/>
</dbReference>
<dbReference type="PROSITE" id="PS50003">
    <property type="entry name" value="PH_DOMAIN"/>
    <property type="match status" value="1"/>
</dbReference>
<reference evidence="6" key="1">
    <citation type="submission" date="2020-11" db="EMBL/GenBank/DDBJ databases">
        <authorList>
            <person name="Tran Van P."/>
        </authorList>
    </citation>
    <scope>NUCLEOTIDE SEQUENCE</scope>
</reference>
<evidence type="ECO:0000256" key="2">
    <source>
        <dbReference type="PROSITE-ProRule" id="PRU00192"/>
    </source>
</evidence>
<dbReference type="Gene3D" id="2.30.29.30">
    <property type="entry name" value="Pleckstrin-homology domain (PH domain)/Phosphotyrosine-binding domain (PTB)"/>
    <property type="match status" value="1"/>
</dbReference>
<evidence type="ECO:0000313" key="6">
    <source>
        <dbReference type="EMBL" id="CAD7244537.1"/>
    </source>
</evidence>
<dbReference type="SMART" id="SM00326">
    <property type="entry name" value="SH3"/>
    <property type="match status" value="1"/>
</dbReference>
<dbReference type="Proteomes" id="UP000677054">
    <property type="component" value="Unassembled WGS sequence"/>
</dbReference>
<organism evidence="6">
    <name type="scientific">Darwinula stevensoni</name>
    <dbReference type="NCBI Taxonomy" id="69355"/>
    <lineage>
        <taxon>Eukaryota</taxon>
        <taxon>Metazoa</taxon>
        <taxon>Ecdysozoa</taxon>
        <taxon>Arthropoda</taxon>
        <taxon>Crustacea</taxon>
        <taxon>Oligostraca</taxon>
        <taxon>Ostracoda</taxon>
        <taxon>Podocopa</taxon>
        <taxon>Podocopida</taxon>
        <taxon>Darwinulocopina</taxon>
        <taxon>Darwinuloidea</taxon>
        <taxon>Darwinulidae</taxon>
        <taxon>Darwinula</taxon>
    </lineage>
</organism>
<dbReference type="EMBL" id="CAJPEV010000655">
    <property type="protein sequence ID" value="CAG0887309.1"/>
    <property type="molecule type" value="Genomic_DNA"/>
</dbReference>
<feature type="compositionally biased region" description="Low complexity" evidence="3">
    <location>
        <begin position="388"/>
        <end position="399"/>
    </location>
</feature>
<sequence>MAAALVENRVVLRDFCDFLERCDAFFEELEKQAVLEEHLSEELTDIQSLLQPLLLRCQQLGWNPGQGDGRMQAGSGTSASSLTVSETTTEKTDEETGSERPCVTVSYSTALSKSSKHGVLQFLKERRKMNLSFRQETYRAVLHSDGWLLLFKDARAKKPKVAILLANALLLPVESIQKKLSDRRRQCAFLLSERLSDSETKTYIFLATTAEERLQWEAELLAVCSPFDKATLSENTYKRLSLEATRNLMTEDYDETGCETLYAELEEPNLRELPLETDKQPEAIYDEAFDFDPNYLPPKKGTETMNCQVDQELGGMPLSISRHRSYDTERMAPEGEAIIGNIYDTLAKDSEPRAYYPTNEPVPGNTIPLPEAPISQSFKPEVPKKPMKTSLLRGSSLRSSPKKKKLMHDPSKNIMQIQHLHLEKKTTFDSEYSPEVVAISHSPNLTASREVSESTRVHLSSFQGVGYSRQLPAIKRKPLTPLPNASPDLIWHHPEAKLHVLPNHTKDISNGVTCREDERSKVEMKTILKPNALNASGTPIPHKDVLQSSLMQDKKSRHVTISPDVTSDRANGKPTSRIEKPPVPAKKPSILGSFSCEDLDCPVDYPQKESRMTTTLEKKMPVSPSLHHLNQKEVKDLKQRDSSNFLDAEERFLARLPFKATNSGELSFERGDIAVLVDRSPGIGHGMWRVKIKEKVGLVPSVYFHCLQE</sequence>
<evidence type="ECO:0000313" key="7">
    <source>
        <dbReference type="Proteomes" id="UP000677054"/>
    </source>
</evidence>
<keyword evidence="7" id="KW-1185">Reference proteome</keyword>
<dbReference type="SUPFAM" id="SSF50044">
    <property type="entry name" value="SH3-domain"/>
    <property type="match status" value="1"/>
</dbReference>
<accession>A0A7R8XCA4</accession>
<dbReference type="Pfam" id="PF00018">
    <property type="entry name" value="SH3_1"/>
    <property type="match status" value="1"/>
</dbReference>